<gene>
    <name evidence="2" type="ORF">L207DRAFT_570525</name>
</gene>
<dbReference type="EMBL" id="KZ613953">
    <property type="protein sequence ID" value="PMD34911.1"/>
    <property type="molecule type" value="Genomic_DNA"/>
</dbReference>
<accession>A0A2J6R8R1</accession>
<keyword evidence="3" id="KW-1185">Reference proteome</keyword>
<feature type="compositionally biased region" description="Polar residues" evidence="1">
    <location>
        <begin position="49"/>
        <end position="63"/>
    </location>
</feature>
<evidence type="ECO:0000256" key="1">
    <source>
        <dbReference type="SAM" id="MobiDB-lite"/>
    </source>
</evidence>
<dbReference type="AlphaFoldDB" id="A0A2J6R8R1"/>
<name>A0A2J6R8R1_HYAVF</name>
<feature type="region of interest" description="Disordered" evidence="1">
    <location>
        <begin position="42"/>
        <end position="74"/>
    </location>
</feature>
<proteinExistence type="predicted"/>
<reference evidence="2 3" key="1">
    <citation type="submission" date="2016-04" db="EMBL/GenBank/DDBJ databases">
        <title>A degradative enzymes factory behind the ericoid mycorrhizal symbiosis.</title>
        <authorList>
            <consortium name="DOE Joint Genome Institute"/>
            <person name="Martino E."/>
            <person name="Morin E."/>
            <person name="Grelet G."/>
            <person name="Kuo A."/>
            <person name="Kohler A."/>
            <person name="Daghino S."/>
            <person name="Barry K."/>
            <person name="Choi C."/>
            <person name="Cichocki N."/>
            <person name="Clum A."/>
            <person name="Copeland A."/>
            <person name="Hainaut M."/>
            <person name="Haridas S."/>
            <person name="Labutti K."/>
            <person name="Lindquist E."/>
            <person name="Lipzen A."/>
            <person name="Khouja H.-R."/>
            <person name="Murat C."/>
            <person name="Ohm R."/>
            <person name="Olson A."/>
            <person name="Spatafora J."/>
            <person name="Veneault-Fourrey C."/>
            <person name="Henrissat B."/>
            <person name="Grigoriev I."/>
            <person name="Martin F."/>
            <person name="Perotto S."/>
        </authorList>
    </citation>
    <scope>NUCLEOTIDE SEQUENCE [LARGE SCALE GENOMIC DNA]</scope>
    <source>
        <strain evidence="2 3">F</strain>
    </source>
</reference>
<evidence type="ECO:0000313" key="2">
    <source>
        <dbReference type="EMBL" id="PMD34911.1"/>
    </source>
</evidence>
<dbReference type="Proteomes" id="UP000235786">
    <property type="component" value="Unassembled WGS sequence"/>
</dbReference>
<organism evidence="2 3">
    <name type="scientific">Hyaloscypha variabilis (strain UAMH 11265 / GT02V1 / F)</name>
    <name type="common">Meliniomyces variabilis</name>
    <dbReference type="NCBI Taxonomy" id="1149755"/>
    <lineage>
        <taxon>Eukaryota</taxon>
        <taxon>Fungi</taxon>
        <taxon>Dikarya</taxon>
        <taxon>Ascomycota</taxon>
        <taxon>Pezizomycotina</taxon>
        <taxon>Leotiomycetes</taxon>
        <taxon>Helotiales</taxon>
        <taxon>Hyaloscyphaceae</taxon>
        <taxon>Hyaloscypha</taxon>
        <taxon>Hyaloscypha variabilis</taxon>
    </lineage>
</organism>
<protein>
    <submittedName>
        <fullName evidence="2">Uncharacterized protein</fullName>
    </submittedName>
</protein>
<sequence length="338" mass="37797">MSPSDHLNGSSFAKRRHGSQALAETTWPCTSIHNLHHESDHAPAAMHQRSCTSDHQPCSSGQRPATMLRRPHHPLPRTLRQWRRSFPLKETYAFILPFRLDWYWAIGVIKCGGRQDVGPRRPFNGSVRSRLAYVRSSRSGPLLPVLPSDEHSSYWMNQDGGPDSRAAQGTMRTWYWSGGCQACTKIVVSQKETRGEIGLEWESEIFSRAMESYDENRTNSDDREGFDQMRESNCGEAIQAPLPHFPFMGSFVCTLASYAAPTSNAHPNATNNDISNSFTSAAPPSVEQRTLSTSRIEDYLQNPTTSHVEPRHTSPQTSARIRAETISGLKAVDRTLSG</sequence>
<evidence type="ECO:0000313" key="3">
    <source>
        <dbReference type="Proteomes" id="UP000235786"/>
    </source>
</evidence>